<dbReference type="GO" id="GO:0005886">
    <property type="term" value="C:plasma membrane"/>
    <property type="evidence" value="ECO:0007669"/>
    <property type="project" value="TreeGrafter"/>
</dbReference>
<sequence length="575" mass="63403">MRQLSELDASFLYLESETAPMHIGGVYLFDASNRNEPLPFSTFVAYLRSRLHVVPVFRQRLKEIPLRLGRPYWIDDPDFSIERHLAYVNLAEHSHQSDLMALASKILEEPLKRDRPLWHITFVDGFTLGEERGGRDENGVRRTSSSDPGGDREGESGLGVRRTSSSDPVGDDREGEGEHGVRRKLSSDPGLEGGHQGSGGNRGFALIVKLHHAAIDAFSGEEIIGKLLEYTPEPRPITPPRPWQPCPEPSEERVMLQAGANLLRTPLQVTSLAMTAAEATARGVIQKQLRKLPLPLPLFSAPHSPFNRQITANRQIVATTVDLSRLKAIKATLGDVTLNDVVLGLCAETLRRYLVTQQADTDRSLVAMTPISVRSSSLRRATGNQMSAMLLDLATNEPDPAKRIRQIHWNAVASEPYREAIAADRLTELLPSTMLALSARLYSELQIAQRYQPVFNLPITNVPGPQVPLYLQGARLVRQYNTAPLFDSMGLVIVAVSYQGKLTLNFTLCPDVVADGMSFPDLVEESLASIESNAPNVEPAESGDAPREVAGQSLTDEALTLLEGVLRKTLKRFRA</sequence>
<evidence type="ECO:0000256" key="8">
    <source>
        <dbReference type="ARBA" id="ARBA00048109"/>
    </source>
</evidence>
<reference evidence="13" key="1">
    <citation type="submission" date="2016-10" db="EMBL/GenBank/DDBJ databases">
        <authorList>
            <person name="Varghese N."/>
            <person name="Submissions S."/>
        </authorList>
    </citation>
    <scope>NUCLEOTIDE SEQUENCE [LARGE SCALE GENOMIC DNA]</scope>
    <source>
        <strain evidence="13">CGMCC 1.6775</strain>
    </source>
</reference>
<dbReference type="GO" id="GO:0001666">
    <property type="term" value="P:response to hypoxia"/>
    <property type="evidence" value="ECO:0007669"/>
    <property type="project" value="TreeGrafter"/>
</dbReference>
<feature type="domain" description="O-acyltransferase WSD1-like N-terminal" evidence="10">
    <location>
        <begin position="203"/>
        <end position="342"/>
    </location>
</feature>
<evidence type="ECO:0000256" key="1">
    <source>
        <dbReference type="ARBA" id="ARBA00004771"/>
    </source>
</evidence>
<comment type="pathway">
    <text evidence="2">Lipid metabolism.</text>
</comment>
<dbReference type="EMBL" id="FOUR01000008">
    <property type="protein sequence ID" value="SFN44530.1"/>
    <property type="molecule type" value="Genomic_DNA"/>
</dbReference>
<dbReference type="Proteomes" id="UP000199339">
    <property type="component" value="Unassembled WGS sequence"/>
</dbReference>
<dbReference type="GO" id="GO:0019432">
    <property type="term" value="P:triglyceride biosynthetic process"/>
    <property type="evidence" value="ECO:0007669"/>
    <property type="project" value="UniProtKB-UniPathway"/>
</dbReference>
<dbReference type="InterPro" id="IPR045034">
    <property type="entry name" value="O-acyltransferase_WSD1-like"/>
</dbReference>
<dbReference type="SUPFAM" id="SSF52777">
    <property type="entry name" value="CoA-dependent acyltransferases"/>
    <property type="match status" value="1"/>
</dbReference>
<accession>A0A1I4Z3S5</accession>
<name>A0A1I4Z3S5_9GAMM</name>
<evidence type="ECO:0000256" key="6">
    <source>
        <dbReference type="ARBA" id="ARBA00022798"/>
    </source>
</evidence>
<dbReference type="PANTHER" id="PTHR31650:SF1">
    <property type="entry name" value="WAX ESTER SYNTHASE_DIACYLGLYCEROL ACYLTRANSFERASE 4-RELATED"/>
    <property type="match status" value="1"/>
</dbReference>
<dbReference type="GO" id="GO:0051701">
    <property type="term" value="P:biological process involved in interaction with host"/>
    <property type="evidence" value="ECO:0007669"/>
    <property type="project" value="TreeGrafter"/>
</dbReference>
<comment type="pathway">
    <text evidence="1">Glycerolipid metabolism; triacylglycerol biosynthesis.</text>
</comment>
<dbReference type="PANTHER" id="PTHR31650">
    <property type="entry name" value="O-ACYLTRANSFERASE (WSD1-LIKE) FAMILY PROTEIN"/>
    <property type="match status" value="1"/>
</dbReference>
<feature type="compositionally biased region" description="Basic and acidic residues" evidence="9">
    <location>
        <begin position="170"/>
        <end position="180"/>
    </location>
</feature>
<keyword evidence="5 12" id="KW-0808">Transferase</keyword>
<evidence type="ECO:0000313" key="12">
    <source>
        <dbReference type="EMBL" id="SFN44530.1"/>
    </source>
</evidence>
<evidence type="ECO:0000256" key="3">
    <source>
        <dbReference type="ARBA" id="ARBA00009587"/>
    </source>
</evidence>
<dbReference type="InterPro" id="IPR004255">
    <property type="entry name" value="O-acyltransferase_WSD1_N"/>
</dbReference>
<dbReference type="GO" id="GO:0006071">
    <property type="term" value="P:glycerol metabolic process"/>
    <property type="evidence" value="ECO:0007669"/>
    <property type="project" value="UniProtKB-KW"/>
</dbReference>
<dbReference type="RefSeq" id="WP_245777458.1">
    <property type="nucleotide sequence ID" value="NZ_FOUR01000008.1"/>
</dbReference>
<evidence type="ECO:0000259" key="10">
    <source>
        <dbReference type="Pfam" id="PF03007"/>
    </source>
</evidence>
<evidence type="ECO:0000259" key="11">
    <source>
        <dbReference type="Pfam" id="PF06974"/>
    </source>
</evidence>
<comment type="similarity">
    <text evidence="3">Belongs to the long-chain O-acyltransferase family.</text>
</comment>
<keyword evidence="6" id="KW-0319">Glycerol metabolism</keyword>
<evidence type="ECO:0000256" key="7">
    <source>
        <dbReference type="ARBA" id="ARBA00023315"/>
    </source>
</evidence>
<feature type="domain" description="O-acyltransferase WSD1 C-terminal" evidence="11">
    <location>
        <begin position="383"/>
        <end position="530"/>
    </location>
</feature>
<protein>
    <recommendedName>
        <fullName evidence="4">diacylglycerol O-acyltransferase</fullName>
        <ecNumber evidence="4">2.3.1.20</ecNumber>
    </recommendedName>
</protein>
<evidence type="ECO:0000256" key="4">
    <source>
        <dbReference type="ARBA" id="ARBA00013244"/>
    </source>
</evidence>
<dbReference type="GO" id="GO:0071731">
    <property type="term" value="P:response to nitric oxide"/>
    <property type="evidence" value="ECO:0007669"/>
    <property type="project" value="TreeGrafter"/>
</dbReference>
<evidence type="ECO:0000313" key="13">
    <source>
        <dbReference type="Proteomes" id="UP000199339"/>
    </source>
</evidence>
<evidence type="ECO:0000256" key="9">
    <source>
        <dbReference type="SAM" id="MobiDB-lite"/>
    </source>
</evidence>
<evidence type="ECO:0000256" key="5">
    <source>
        <dbReference type="ARBA" id="ARBA00022679"/>
    </source>
</evidence>
<organism evidence="12 13">
    <name type="scientific">Marinobacter pelagius</name>
    <dbReference type="NCBI Taxonomy" id="379482"/>
    <lineage>
        <taxon>Bacteria</taxon>
        <taxon>Pseudomonadati</taxon>
        <taxon>Pseudomonadota</taxon>
        <taxon>Gammaproteobacteria</taxon>
        <taxon>Pseudomonadales</taxon>
        <taxon>Marinobacteraceae</taxon>
        <taxon>Marinobacter</taxon>
    </lineage>
</organism>
<comment type="catalytic activity">
    <reaction evidence="8">
        <text>an acyl-CoA + a 1,2-diacyl-sn-glycerol = a triacyl-sn-glycerol + CoA</text>
        <dbReference type="Rhea" id="RHEA:10868"/>
        <dbReference type="ChEBI" id="CHEBI:17815"/>
        <dbReference type="ChEBI" id="CHEBI:57287"/>
        <dbReference type="ChEBI" id="CHEBI:58342"/>
        <dbReference type="ChEBI" id="CHEBI:64615"/>
        <dbReference type="EC" id="2.3.1.20"/>
    </reaction>
</comment>
<dbReference type="UniPathway" id="UPA00282"/>
<keyword evidence="7 12" id="KW-0012">Acyltransferase</keyword>
<feature type="compositionally biased region" description="Basic and acidic residues" evidence="9">
    <location>
        <begin position="131"/>
        <end position="140"/>
    </location>
</feature>
<dbReference type="AlphaFoldDB" id="A0A1I4Z3S5"/>
<dbReference type="Pfam" id="PF06974">
    <property type="entry name" value="WS_DGAT_C"/>
    <property type="match status" value="1"/>
</dbReference>
<dbReference type="InterPro" id="IPR009721">
    <property type="entry name" value="O-acyltransferase_WSD1_C"/>
</dbReference>
<dbReference type="Pfam" id="PF03007">
    <property type="entry name" value="WS_DGAT_cat"/>
    <property type="match status" value="2"/>
</dbReference>
<proteinExistence type="inferred from homology"/>
<evidence type="ECO:0000256" key="2">
    <source>
        <dbReference type="ARBA" id="ARBA00005189"/>
    </source>
</evidence>
<dbReference type="GO" id="GO:0004144">
    <property type="term" value="F:diacylglycerol O-acyltransferase activity"/>
    <property type="evidence" value="ECO:0007669"/>
    <property type="project" value="UniProtKB-EC"/>
</dbReference>
<feature type="domain" description="O-acyltransferase WSD1-like N-terminal" evidence="10">
    <location>
        <begin position="4"/>
        <end position="127"/>
    </location>
</feature>
<feature type="region of interest" description="Disordered" evidence="9">
    <location>
        <begin position="131"/>
        <end position="197"/>
    </location>
</feature>
<keyword evidence="13" id="KW-1185">Reference proteome</keyword>
<gene>
    <name evidence="12" type="ORF">SAMN04487961_3116</name>
</gene>
<dbReference type="EC" id="2.3.1.20" evidence="4"/>